<reference evidence="3" key="1">
    <citation type="journal article" date="2019" name="Int. J. Syst. Evol. Microbiol.">
        <title>The Global Catalogue of Microorganisms (GCM) 10K type strain sequencing project: providing services to taxonomists for standard genome sequencing and annotation.</title>
        <authorList>
            <consortium name="The Broad Institute Genomics Platform"/>
            <consortium name="The Broad Institute Genome Sequencing Center for Infectious Disease"/>
            <person name="Wu L."/>
            <person name="Ma J."/>
        </authorList>
    </citation>
    <scope>NUCLEOTIDE SEQUENCE [LARGE SCALE GENOMIC DNA]</scope>
    <source>
        <strain evidence="3">CGMCC 1.12851</strain>
    </source>
</reference>
<feature type="region of interest" description="Disordered" evidence="1">
    <location>
        <begin position="112"/>
        <end position="139"/>
    </location>
</feature>
<evidence type="ECO:0000313" key="2">
    <source>
        <dbReference type="EMBL" id="GGB74544.1"/>
    </source>
</evidence>
<sequence>MRERGEQGAQDRADLLELGISNSCLHCNSLPKSIEQAKPDLGIVDFGIPKIGMPGIDKRDMMVPNGPSTLRAGNGPSEVQCTIYVENSGAGGAEVGSVRTGEVQARTCGHRARRATAVRSQRLGPQGQGMHDFGHGSSL</sequence>
<comment type="caution">
    <text evidence="2">The sequence shown here is derived from an EMBL/GenBank/DDBJ whole genome shotgun (WGS) entry which is preliminary data.</text>
</comment>
<evidence type="ECO:0000256" key="1">
    <source>
        <dbReference type="SAM" id="MobiDB-lite"/>
    </source>
</evidence>
<dbReference type="Proteomes" id="UP000614261">
    <property type="component" value="Unassembled WGS sequence"/>
</dbReference>
<accession>A0ABQ1JTG6</accession>
<feature type="region of interest" description="Disordered" evidence="1">
    <location>
        <begin position="54"/>
        <end position="76"/>
    </location>
</feature>
<protein>
    <submittedName>
        <fullName evidence="2">Uncharacterized protein</fullName>
    </submittedName>
</protein>
<name>A0ABQ1JTG6_9SPHN</name>
<dbReference type="EMBL" id="BMGD01000006">
    <property type="protein sequence ID" value="GGB74544.1"/>
    <property type="molecule type" value="Genomic_DNA"/>
</dbReference>
<organism evidence="2 3">
    <name type="scientific">Blastomonas aquatica</name>
    <dbReference type="NCBI Taxonomy" id="1510276"/>
    <lineage>
        <taxon>Bacteria</taxon>
        <taxon>Pseudomonadati</taxon>
        <taxon>Pseudomonadota</taxon>
        <taxon>Alphaproteobacteria</taxon>
        <taxon>Sphingomonadales</taxon>
        <taxon>Sphingomonadaceae</taxon>
        <taxon>Blastomonas</taxon>
    </lineage>
</organism>
<keyword evidence="3" id="KW-1185">Reference proteome</keyword>
<evidence type="ECO:0000313" key="3">
    <source>
        <dbReference type="Proteomes" id="UP000614261"/>
    </source>
</evidence>
<gene>
    <name evidence="2" type="ORF">GCM10010833_32210</name>
</gene>
<proteinExistence type="predicted"/>